<feature type="signal peptide" evidence="1">
    <location>
        <begin position="1"/>
        <end position="22"/>
    </location>
</feature>
<evidence type="ECO:0000313" key="3">
    <source>
        <dbReference type="Proteomes" id="UP000238007"/>
    </source>
</evidence>
<name>A0A2T0VW65_9RHOB</name>
<reference evidence="2 3" key="1">
    <citation type="submission" date="2018-03" db="EMBL/GenBank/DDBJ databases">
        <title>Genomic Encyclopedia of Archaeal and Bacterial Type Strains, Phase II (KMG-II): from individual species to whole genera.</title>
        <authorList>
            <person name="Goeker M."/>
        </authorList>
    </citation>
    <scope>NUCLEOTIDE SEQUENCE [LARGE SCALE GENOMIC DNA]</scope>
    <source>
        <strain evidence="2 3">DSM 101533</strain>
    </source>
</reference>
<accession>A0A2T0VW65</accession>
<evidence type="ECO:0008006" key="4">
    <source>
        <dbReference type="Google" id="ProtNLM"/>
    </source>
</evidence>
<dbReference type="EMBL" id="PVTP01000010">
    <property type="protein sequence ID" value="PRY76047.1"/>
    <property type="molecule type" value="Genomic_DNA"/>
</dbReference>
<dbReference type="AlphaFoldDB" id="A0A2T0VW65"/>
<evidence type="ECO:0000313" key="2">
    <source>
        <dbReference type="EMBL" id="PRY76047.1"/>
    </source>
</evidence>
<comment type="caution">
    <text evidence="2">The sequence shown here is derived from an EMBL/GenBank/DDBJ whole genome shotgun (WGS) entry which is preliminary data.</text>
</comment>
<evidence type="ECO:0000256" key="1">
    <source>
        <dbReference type="SAM" id="SignalP"/>
    </source>
</evidence>
<dbReference type="RefSeq" id="WP_106358608.1">
    <property type="nucleotide sequence ID" value="NZ_PVTP01000010.1"/>
</dbReference>
<sequence length="140" mass="15839">MNKVKSKIAVLSVLAFSGCAVHQDRTGYSEAWYYERLSPYYKNTLSFRPRVSLRAVRELVGTEVIHPNGVVGHADYFRSDIEIFFAAAIADQGERLDLARSAIRITCPETDIREIEDNMVYSDETYVVFEGVRCIGYATS</sequence>
<dbReference type="Proteomes" id="UP000238007">
    <property type="component" value="Unassembled WGS sequence"/>
</dbReference>
<organism evidence="2 3">
    <name type="scientific">Yoonia maritima</name>
    <dbReference type="NCBI Taxonomy" id="1435347"/>
    <lineage>
        <taxon>Bacteria</taxon>
        <taxon>Pseudomonadati</taxon>
        <taxon>Pseudomonadota</taxon>
        <taxon>Alphaproteobacteria</taxon>
        <taxon>Rhodobacterales</taxon>
        <taxon>Paracoccaceae</taxon>
        <taxon>Yoonia</taxon>
    </lineage>
</organism>
<feature type="chain" id="PRO_5015643624" description="Lipoprotein" evidence="1">
    <location>
        <begin position="23"/>
        <end position="140"/>
    </location>
</feature>
<keyword evidence="1" id="KW-0732">Signal</keyword>
<dbReference type="OrthoDB" id="7848330at2"/>
<dbReference type="PROSITE" id="PS51257">
    <property type="entry name" value="PROKAR_LIPOPROTEIN"/>
    <property type="match status" value="1"/>
</dbReference>
<gene>
    <name evidence="2" type="ORF">CLV80_110133</name>
</gene>
<proteinExistence type="predicted"/>
<keyword evidence="3" id="KW-1185">Reference proteome</keyword>
<protein>
    <recommendedName>
        <fullName evidence="4">Lipoprotein</fullName>
    </recommendedName>
</protein>